<reference evidence="2 3" key="1">
    <citation type="journal article" date="2018" name="Int. J. Syst. Evol. Microbiol.">
        <title>Glycomyces paridis sp. nov., isolated from the medicinal plant Paris polyphylla.</title>
        <authorList>
            <person name="Fang X.M."/>
            <person name="Bai J.L."/>
            <person name="Su J."/>
            <person name="Zhao L.L."/>
            <person name="Liu H.Y."/>
            <person name="Ma B.P."/>
            <person name="Zhang Y.Q."/>
            <person name="Yu L.Y."/>
        </authorList>
    </citation>
    <scope>NUCLEOTIDE SEQUENCE [LARGE SCALE GENOMIC DNA]</scope>
    <source>
        <strain evidence="2 3">CPCC 204357</strain>
    </source>
</reference>
<dbReference type="EMBL" id="STGX01000001">
    <property type="protein sequence ID" value="THV32031.1"/>
    <property type="molecule type" value="Genomic_DNA"/>
</dbReference>
<feature type="transmembrane region" description="Helical" evidence="1">
    <location>
        <begin position="97"/>
        <end position="117"/>
    </location>
</feature>
<accession>A0A4S8PPA6</accession>
<feature type="transmembrane region" description="Helical" evidence="1">
    <location>
        <begin position="230"/>
        <end position="250"/>
    </location>
</feature>
<feature type="transmembrane region" description="Helical" evidence="1">
    <location>
        <begin position="66"/>
        <end position="85"/>
    </location>
</feature>
<dbReference type="OrthoDB" id="5195002at2"/>
<dbReference type="RefSeq" id="WP_136527806.1">
    <property type="nucleotide sequence ID" value="NZ_STGX01000001.1"/>
</dbReference>
<gene>
    <name evidence="2" type="ORF">E9998_00825</name>
</gene>
<evidence type="ECO:0000313" key="2">
    <source>
        <dbReference type="EMBL" id="THV32031.1"/>
    </source>
</evidence>
<proteinExistence type="predicted"/>
<name>A0A4S8PPA6_9ACTN</name>
<organism evidence="2 3">
    <name type="scientific">Glycomyces paridis</name>
    <dbReference type="NCBI Taxonomy" id="2126555"/>
    <lineage>
        <taxon>Bacteria</taxon>
        <taxon>Bacillati</taxon>
        <taxon>Actinomycetota</taxon>
        <taxon>Actinomycetes</taxon>
        <taxon>Glycomycetales</taxon>
        <taxon>Glycomycetaceae</taxon>
        <taxon>Glycomyces</taxon>
    </lineage>
</organism>
<evidence type="ECO:0000256" key="1">
    <source>
        <dbReference type="SAM" id="Phobius"/>
    </source>
</evidence>
<keyword evidence="3" id="KW-1185">Reference proteome</keyword>
<dbReference type="AlphaFoldDB" id="A0A4S8PPA6"/>
<keyword evidence="1" id="KW-0812">Transmembrane</keyword>
<feature type="transmembrane region" description="Helical" evidence="1">
    <location>
        <begin position="123"/>
        <end position="143"/>
    </location>
</feature>
<comment type="caution">
    <text evidence="2">The sequence shown here is derived from an EMBL/GenBank/DDBJ whole genome shotgun (WGS) entry which is preliminary data.</text>
</comment>
<evidence type="ECO:0000313" key="3">
    <source>
        <dbReference type="Proteomes" id="UP000305792"/>
    </source>
</evidence>
<sequence>MTKTQETQAETAEPTAAPAPRPGRIALWVLGACAALSLGGVVYSLHRLTGMADGLDDTGVMLLANSLFSPIITAAFAGAVAGVAAPRLIRHWPRAATATLGFTVVALAAAVVAYLSFGVDPSIALVLAAVLFGSAIVGGLFSLPRHAVPVVAGLSATLLLLLLMFARGLFEAASSVSLFSDPLDEYGALGRTIPFVAGLACGLCAFVYLRRKRSGTKLLGHLLAGAMPGGIWLVATIVAQIGVEVLLAVGLDQVSPLDEAFLGVSFQWQYNGSMTAMFAGAFCAVLAYGLLIPKAPKQTAVAAQRAAAKAAEHG</sequence>
<protein>
    <submittedName>
        <fullName evidence="2">Uncharacterized protein</fullName>
    </submittedName>
</protein>
<dbReference type="Proteomes" id="UP000305792">
    <property type="component" value="Unassembled WGS sequence"/>
</dbReference>
<keyword evidence="1" id="KW-0472">Membrane</keyword>
<keyword evidence="1" id="KW-1133">Transmembrane helix</keyword>
<feature type="transmembrane region" description="Helical" evidence="1">
    <location>
        <begin position="150"/>
        <end position="170"/>
    </location>
</feature>
<feature type="transmembrane region" description="Helical" evidence="1">
    <location>
        <begin position="190"/>
        <end position="209"/>
    </location>
</feature>
<feature type="transmembrane region" description="Helical" evidence="1">
    <location>
        <begin position="270"/>
        <end position="291"/>
    </location>
</feature>
<feature type="transmembrane region" description="Helical" evidence="1">
    <location>
        <begin position="25"/>
        <end position="46"/>
    </location>
</feature>